<evidence type="ECO:0000259" key="2">
    <source>
        <dbReference type="PROSITE" id="PS50004"/>
    </source>
</evidence>
<feature type="domain" description="C2" evidence="2">
    <location>
        <begin position="68"/>
        <end position="188"/>
    </location>
</feature>
<dbReference type="PROSITE" id="PS50004">
    <property type="entry name" value="C2"/>
    <property type="match status" value="1"/>
</dbReference>
<dbReference type="PRINTS" id="PR01301">
    <property type="entry name" value="RGSPROTEIN"/>
</dbReference>
<organism evidence="4">
    <name type="scientific">Phallusia mammillata</name>
    <dbReference type="NCBI Taxonomy" id="59560"/>
    <lineage>
        <taxon>Eukaryota</taxon>
        <taxon>Metazoa</taxon>
        <taxon>Chordata</taxon>
        <taxon>Tunicata</taxon>
        <taxon>Ascidiacea</taxon>
        <taxon>Phlebobranchia</taxon>
        <taxon>Ascidiidae</taxon>
        <taxon>Phallusia</taxon>
    </lineage>
</organism>
<protein>
    <submittedName>
        <fullName evidence="4">Uncharacterized protein LOC100186664</fullName>
    </submittedName>
</protein>
<evidence type="ECO:0000256" key="1">
    <source>
        <dbReference type="SAM" id="MobiDB-lite"/>
    </source>
</evidence>
<feature type="compositionally biased region" description="Polar residues" evidence="1">
    <location>
        <begin position="224"/>
        <end position="236"/>
    </location>
</feature>
<feature type="domain" description="RGS" evidence="3">
    <location>
        <begin position="696"/>
        <end position="802"/>
    </location>
</feature>
<dbReference type="SMART" id="SM00315">
    <property type="entry name" value="RGS"/>
    <property type="match status" value="1"/>
</dbReference>
<accession>A0A6F9DJC8</accession>
<feature type="region of interest" description="Disordered" evidence="1">
    <location>
        <begin position="20"/>
        <end position="47"/>
    </location>
</feature>
<evidence type="ECO:0000313" key="4">
    <source>
        <dbReference type="EMBL" id="CAB3263015.1"/>
    </source>
</evidence>
<dbReference type="InterPro" id="IPR035892">
    <property type="entry name" value="C2_domain_sf"/>
</dbReference>
<dbReference type="Pfam" id="PF00615">
    <property type="entry name" value="RGS"/>
    <property type="match status" value="1"/>
</dbReference>
<dbReference type="SUPFAM" id="SSF48097">
    <property type="entry name" value="Regulator of G-protein signaling, RGS"/>
    <property type="match status" value="1"/>
</dbReference>
<feature type="region of interest" description="Disordered" evidence="1">
    <location>
        <begin position="224"/>
        <end position="255"/>
    </location>
</feature>
<gene>
    <name evidence="4" type="primary">LOC100186664</name>
</gene>
<dbReference type="SUPFAM" id="SSF49562">
    <property type="entry name" value="C2 domain (Calcium/lipid-binding domain, CaLB)"/>
    <property type="match status" value="1"/>
</dbReference>
<feature type="compositionally biased region" description="Polar residues" evidence="1">
    <location>
        <begin position="20"/>
        <end position="46"/>
    </location>
</feature>
<dbReference type="Pfam" id="PF00168">
    <property type="entry name" value="C2"/>
    <property type="match status" value="1"/>
</dbReference>
<proteinExistence type="evidence at transcript level"/>
<dbReference type="FunFam" id="1.10.167.10:FF:000001">
    <property type="entry name" value="Putative regulator of g-protein signaling 12"/>
    <property type="match status" value="1"/>
</dbReference>
<dbReference type="InterPro" id="IPR044926">
    <property type="entry name" value="RGS_subdomain_2"/>
</dbReference>
<dbReference type="PROSITE" id="PS50132">
    <property type="entry name" value="RGS"/>
    <property type="match status" value="1"/>
</dbReference>
<dbReference type="InterPro" id="IPR036305">
    <property type="entry name" value="RGS_sf"/>
</dbReference>
<evidence type="ECO:0000259" key="3">
    <source>
        <dbReference type="PROSITE" id="PS50132"/>
    </source>
</evidence>
<dbReference type="PANTHER" id="PTHR10845:SF259">
    <property type="entry name" value="RGS DOMAIN-CONTAINING PROTEIN-RELATED"/>
    <property type="match status" value="1"/>
</dbReference>
<dbReference type="InterPro" id="IPR016137">
    <property type="entry name" value="RGS"/>
</dbReference>
<dbReference type="PANTHER" id="PTHR10845">
    <property type="entry name" value="REGULATOR OF G PROTEIN SIGNALING"/>
    <property type="match status" value="1"/>
</dbReference>
<name>A0A6F9DJC8_9ASCI</name>
<dbReference type="AlphaFoldDB" id="A0A6F9DJC8"/>
<dbReference type="Gene3D" id="2.60.40.150">
    <property type="entry name" value="C2 domain"/>
    <property type="match status" value="1"/>
</dbReference>
<dbReference type="InterPro" id="IPR000008">
    <property type="entry name" value="C2_dom"/>
</dbReference>
<dbReference type="EMBL" id="LR787153">
    <property type="protein sequence ID" value="CAB3263015.1"/>
    <property type="molecule type" value="mRNA"/>
</dbReference>
<feature type="compositionally biased region" description="Basic residues" evidence="1">
    <location>
        <begin position="409"/>
        <end position="424"/>
    </location>
</feature>
<dbReference type="Gene3D" id="1.10.167.10">
    <property type="entry name" value="Regulator of G-protein Signalling 4, domain 2"/>
    <property type="match status" value="1"/>
</dbReference>
<sequence length="832" mass="94900">MSCVTNKDVLESFSRRWNEYTSSSSEGDSPKSASVMRTYSQRTSRGSLFPKQRQIEHQYVSHVTHGRSRGVIHVIISSDERQISVTVSKLGGLHPQFLALSSVIVKVTMETFAGGKTRFQTNPVPVTSSVITFDETLHFDTPVRSDGHRLLFCVCLKHDEPLFPDKLGWMSFGVSKLLSKQQSTEGWYCLLGKSLGKRKHLMLKKDFASPSEDVLTSDRDVISPQSSVISRTQSLRTKQEDHTKTRGPRSSITRHKPMLRHYSEVSDFKTITHKNNNISDAMSSGMPERCQVSPQGSRNVCVDKSRRRSCRFTRQACSKSSELGGYVIVQESRNYLRRAKRSRLNTNHVTASSSEAEEFQFSKPGKDMPTTNGNCSRLQCSQSPNDMLQISLRSLEDLHKSALTPLSRKSTKRRISVRRSFRKPRKVERQRSLVRFESPKTPIRKFQSDSVIQPHAMLSLSTPPPSVLHSTSPQVTPNCWDDFTLSPSFHIIDDEDFKALDEITCNAQPIKKPKPSLLNILLDPLKSKIEKKENIIDSDSKCANKKNAMKQLGEIFKSRDGHGSTISLCTSDVYFANQQKSRLSRLGAFRLSKRKKFDADALATPMTRRRKAGRHSIGDPTTPRKGLKFNDFRNNDVIYDELHTSSTEFVDATDFFSTKPRRAMWRSLLSKKSTVESRKKSSTKTVTEKPVTLETSLLKVLKSKESVTSFRKFLALEFSDENLDFWIDVEEYKEAKKFDKLAFRIFSKYIAEEAPREINIESGVRDRIVEKLSRPDVTIFNEAQLHIYKLMEKDSFRRFLSSAHNLVSSGPNKRPLDDVKRENPFRIKRKNV</sequence>
<feature type="region of interest" description="Disordered" evidence="1">
    <location>
        <begin position="346"/>
        <end position="374"/>
    </location>
</feature>
<reference evidence="4" key="1">
    <citation type="submission" date="2020-04" db="EMBL/GenBank/DDBJ databases">
        <authorList>
            <person name="Neveu A P."/>
        </authorList>
    </citation>
    <scope>NUCLEOTIDE SEQUENCE</scope>
    <source>
        <tissue evidence="4">Whole embryo</tissue>
    </source>
</reference>
<feature type="region of interest" description="Disordered" evidence="1">
    <location>
        <begin position="405"/>
        <end position="424"/>
    </location>
</feature>